<dbReference type="PATRIC" id="fig|1303.83.peg.497"/>
<protein>
    <recommendedName>
        <fullName evidence="4">DUF1294 domain-containing protein</fullName>
    </recommendedName>
</protein>
<dbReference type="RefSeq" id="WP_061420870.1">
    <property type="nucleotide sequence ID" value="NZ_JAKUWH010000004.1"/>
</dbReference>
<name>A0A139QBR8_STROR</name>
<keyword evidence="1" id="KW-0812">Transmembrane</keyword>
<keyword evidence="1" id="KW-1133">Transmembrane helix</keyword>
<dbReference type="Proteomes" id="UP000070220">
    <property type="component" value="Unassembled WGS sequence"/>
</dbReference>
<evidence type="ECO:0000313" key="3">
    <source>
        <dbReference type="Proteomes" id="UP000070220"/>
    </source>
</evidence>
<feature type="transmembrane region" description="Helical" evidence="1">
    <location>
        <begin position="68"/>
        <end position="89"/>
    </location>
</feature>
<evidence type="ECO:0008006" key="4">
    <source>
        <dbReference type="Google" id="ProtNLM"/>
    </source>
</evidence>
<dbReference type="Pfam" id="PF06961">
    <property type="entry name" value="DUF1294"/>
    <property type="match status" value="1"/>
</dbReference>
<dbReference type="InterPro" id="IPR012156">
    <property type="entry name" value="Cold_shock_CspA"/>
</dbReference>
<proteinExistence type="predicted"/>
<feature type="transmembrane region" description="Helical" evidence="1">
    <location>
        <begin position="7"/>
        <end position="25"/>
    </location>
</feature>
<sequence length="90" mass="10534">MKINNEGITLALLIWNLLIFLIYGIDKSKARRGAWRVPEKILLILAFTCGGFGAWLAGITFHHKTRKWYFKTVWFLGMVTTLVALYFIWR</sequence>
<dbReference type="AlphaFoldDB" id="A0A139QBR8"/>
<comment type="caution">
    <text evidence="2">The sequence shown here is derived from an EMBL/GenBank/DDBJ whole genome shotgun (WGS) entry which is preliminary data.</text>
</comment>
<dbReference type="InterPro" id="IPR010718">
    <property type="entry name" value="DUF1294"/>
</dbReference>
<dbReference type="PIRSF" id="PIRSF002599">
    <property type="entry name" value="Cold_shock_A"/>
    <property type="match status" value="1"/>
</dbReference>
<evidence type="ECO:0000256" key="1">
    <source>
        <dbReference type="SAM" id="Phobius"/>
    </source>
</evidence>
<dbReference type="EMBL" id="LQRP01000019">
    <property type="protein sequence ID" value="KXT99672.1"/>
    <property type="molecule type" value="Genomic_DNA"/>
</dbReference>
<gene>
    <name evidence="2" type="ORF">SORDD30_00472</name>
</gene>
<feature type="transmembrane region" description="Helical" evidence="1">
    <location>
        <begin position="41"/>
        <end position="61"/>
    </location>
</feature>
<keyword evidence="1" id="KW-0472">Membrane</keyword>
<reference evidence="2 3" key="1">
    <citation type="submission" date="2016-01" db="EMBL/GenBank/DDBJ databases">
        <title>Highly variable Streptococcus oralis are common among viridans streptococci isolated from primates.</title>
        <authorList>
            <person name="Denapaite D."/>
            <person name="Rieger M."/>
            <person name="Koendgen S."/>
            <person name="Brueckner R."/>
            <person name="Ochigava I."/>
            <person name="Kappeler P."/>
            <person name="Maetz-Rensing K."/>
            <person name="Leendertz F."/>
            <person name="Hakenbeck R."/>
        </authorList>
    </citation>
    <scope>NUCLEOTIDE SEQUENCE [LARGE SCALE GENOMIC DNA]</scope>
    <source>
        <strain evidence="2 3">DD30</strain>
    </source>
</reference>
<organism evidence="2 3">
    <name type="scientific">Streptococcus oralis</name>
    <dbReference type="NCBI Taxonomy" id="1303"/>
    <lineage>
        <taxon>Bacteria</taxon>
        <taxon>Bacillati</taxon>
        <taxon>Bacillota</taxon>
        <taxon>Bacilli</taxon>
        <taxon>Lactobacillales</taxon>
        <taxon>Streptococcaceae</taxon>
        <taxon>Streptococcus</taxon>
    </lineage>
</organism>
<accession>A0A139QBR8</accession>
<evidence type="ECO:0000313" key="2">
    <source>
        <dbReference type="EMBL" id="KXT99672.1"/>
    </source>
</evidence>
<dbReference type="GO" id="GO:0003676">
    <property type="term" value="F:nucleic acid binding"/>
    <property type="evidence" value="ECO:0007669"/>
    <property type="project" value="InterPro"/>
</dbReference>